<sequence>MAFFGKESKFEKQEETFEDFVNALGLTPEQTQGYLTYTPTLKFTQDGDSYTVTTITPKTKSEVTFKSGVEFDDNNANRHCKTTYTVAGDTITQVQKYDDGNSLTITRKFSGNEMVVTLATSKWDGVARRYYKA</sequence>
<dbReference type="EMBL" id="AF074436">
    <property type="protein sequence ID" value="AAC25674.1"/>
    <property type="molecule type" value="mRNA"/>
</dbReference>
<dbReference type="Pfam" id="PF00061">
    <property type="entry name" value="Lipocalin"/>
    <property type="match status" value="1"/>
</dbReference>
<protein>
    <submittedName>
        <fullName evidence="3">Fatty acid binding protein</fullName>
    </submittedName>
</protein>
<dbReference type="SUPFAM" id="SSF50814">
    <property type="entry name" value="Lipocalins"/>
    <property type="match status" value="1"/>
</dbReference>
<evidence type="ECO:0000256" key="1">
    <source>
        <dbReference type="ARBA" id="ARBA00008390"/>
    </source>
</evidence>
<organism evidence="3">
    <name type="scientific">Helicoverpa zea</name>
    <name type="common">Corn earworm moth</name>
    <name type="synonym">Heliothis zea</name>
    <dbReference type="NCBI Taxonomy" id="7113"/>
    <lineage>
        <taxon>Eukaryota</taxon>
        <taxon>Metazoa</taxon>
        <taxon>Ecdysozoa</taxon>
        <taxon>Arthropoda</taxon>
        <taxon>Hexapoda</taxon>
        <taxon>Insecta</taxon>
        <taxon>Pterygota</taxon>
        <taxon>Neoptera</taxon>
        <taxon>Endopterygota</taxon>
        <taxon>Lepidoptera</taxon>
        <taxon>Glossata</taxon>
        <taxon>Ditrysia</taxon>
        <taxon>Noctuoidea</taxon>
        <taxon>Noctuidae</taxon>
        <taxon>Heliothinae</taxon>
        <taxon>Helicoverpa</taxon>
    </lineage>
</organism>
<accession>O76515</accession>
<dbReference type="InterPro" id="IPR012674">
    <property type="entry name" value="Calycin"/>
</dbReference>
<proteinExistence type="evidence at transcript level"/>
<dbReference type="AlphaFoldDB" id="O76515"/>
<dbReference type="InterPro" id="IPR031259">
    <property type="entry name" value="ILBP"/>
</dbReference>
<reference evidence="3" key="1">
    <citation type="submission" date="1998-06" db="EMBL/GenBank/DDBJ databases">
        <title>Fatty acid binding protein of Helicoverpa zea.</title>
        <authorList>
            <person name="Heilmann L.J."/>
        </authorList>
    </citation>
    <scope>NUCLEOTIDE SEQUENCE</scope>
</reference>
<evidence type="ECO:0000259" key="2">
    <source>
        <dbReference type="Pfam" id="PF00061"/>
    </source>
</evidence>
<evidence type="ECO:0000313" key="3">
    <source>
        <dbReference type="EMBL" id="AAC25674.1"/>
    </source>
</evidence>
<dbReference type="GO" id="GO:0008289">
    <property type="term" value="F:lipid binding"/>
    <property type="evidence" value="ECO:0007669"/>
    <property type="project" value="InterPro"/>
</dbReference>
<feature type="domain" description="Lipocalin/cytosolic fatty-acid binding" evidence="2">
    <location>
        <begin position="13"/>
        <end position="118"/>
    </location>
</feature>
<dbReference type="InterPro" id="IPR000566">
    <property type="entry name" value="Lipocln_cytosolic_FA-bd_dom"/>
</dbReference>
<name>O76515_HELZE</name>
<dbReference type="PANTHER" id="PTHR11955">
    <property type="entry name" value="FATTY ACID BINDING PROTEIN"/>
    <property type="match status" value="1"/>
</dbReference>
<dbReference type="Gene3D" id="2.40.128.20">
    <property type="match status" value="1"/>
</dbReference>
<dbReference type="CDD" id="cd19448">
    <property type="entry name" value="FABP_pancrustacea"/>
    <property type="match status" value="1"/>
</dbReference>
<comment type="similarity">
    <text evidence="1">Belongs to the calycin superfamily. Fatty-acid binding protein (FABP) family.</text>
</comment>